<sequence>MTGSGKRVRVVFRVYAGDGRRHTYLAIDLAHEGYSQIHPVCNLVFGYRLAHLAELIGKTSFRDLGNRFEVCESCASWLRNQPHEVLVDTEIVAIRGTLDLSGHHPRPERERLEPDTSVTVAA</sequence>
<keyword evidence="2" id="KW-1185">Reference proteome</keyword>
<dbReference type="EMBL" id="CP150484">
    <property type="protein sequence ID" value="WYW19425.1"/>
    <property type="molecule type" value="Genomic_DNA"/>
</dbReference>
<reference evidence="1" key="1">
    <citation type="submission" date="2023-10" db="EMBL/GenBank/DDBJ databases">
        <title>Whole genome sequencing of actinobacterial strain Amycolatopsis sp. (BCA-696) identifies the underlying plant growth-promoting genes.</title>
        <authorList>
            <person name="Gandham P."/>
            <person name="Vadla N."/>
            <person name="Saji A."/>
            <person name="Srinivas V."/>
            <person name="Ruperao P."/>
            <person name="Selvanayagam S."/>
            <person name="Saxena R.K."/>
            <person name="Rathore A."/>
            <person name="Gopalakrishnan S."/>
            <person name="Thakur V."/>
        </authorList>
    </citation>
    <scope>NUCLEOTIDE SEQUENCE</scope>
    <source>
        <strain evidence="1">BCA-696</strain>
    </source>
</reference>
<dbReference type="Proteomes" id="UP001456344">
    <property type="component" value="Chromosome"/>
</dbReference>
<evidence type="ECO:0000313" key="1">
    <source>
        <dbReference type="EMBL" id="WYW19425.1"/>
    </source>
</evidence>
<gene>
    <name evidence="1" type="ORF">LCL61_28160</name>
</gene>
<proteinExistence type="predicted"/>
<evidence type="ECO:0000313" key="2">
    <source>
        <dbReference type="Proteomes" id="UP001456344"/>
    </source>
</evidence>
<protein>
    <submittedName>
        <fullName evidence="1">Uncharacterized protein</fullName>
    </submittedName>
</protein>
<organism evidence="1 2">
    <name type="scientific">Amycolatopsis coloradensis</name>
    <dbReference type="NCBI Taxonomy" id="76021"/>
    <lineage>
        <taxon>Bacteria</taxon>
        <taxon>Bacillati</taxon>
        <taxon>Actinomycetota</taxon>
        <taxon>Actinomycetes</taxon>
        <taxon>Pseudonocardiales</taxon>
        <taxon>Pseudonocardiaceae</taxon>
        <taxon>Amycolatopsis</taxon>
    </lineage>
</organism>
<name>A0ACD5BJ69_9PSEU</name>
<accession>A0ACD5BJ69</accession>